<evidence type="ECO:0000256" key="7">
    <source>
        <dbReference type="SAM" id="Phobius"/>
    </source>
</evidence>
<reference evidence="9 10" key="1">
    <citation type="submission" date="2018-11" db="EMBL/GenBank/DDBJ databases">
        <authorList>
            <person name="Criscuolo A."/>
        </authorList>
    </citation>
    <scope>NUCLEOTIDE SEQUENCE [LARGE SCALE GENOMIC DNA]</scope>
    <source>
        <strain evidence="9">ACIP111625</strain>
    </source>
</reference>
<name>A0A3P5WSV0_9RHOB</name>
<evidence type="ECO:0000256" key="1">
    <source>
        <dbReference type="ARBA" id="ARBA00004651"/>
    </source>
</evidence>
<feature type="domain" description="ABC3 transporter permease C-terminal" evidence="8">
    <location>
        <begin position="259"/>
        <end position="380"/>
    </location>
</feature>
<dbReference type="RefSeq" id="WP_124085692.1">
    <property type="nucleotide sequence ID" value="NZ_UXAW01000051.1"/>
</dbReference>
<protein>
    <submittedName>
        <fullName evidence="9">FtsX-like permease family protein</fullName>
    </submittedName>
</protein>
<evidence type="ECO:0000256" key="2">
    <source>
        <dbReference type="ARBA" id="ARBA00022475"/>
    </source>
</evidence>
<keyword evidence="10" id="KW-1185">Reference proteome</keyword>
<feature type="transmembrane region" description="Helical" evidence="7">
    <location>
        <begin position="308"/>
        <end position="331"/>
    </location>
</feature>
<evidence type="ECO:0000256" key="4">
    <source>
        <dbReference type="ARBA" id="ARBA00022989"/>
    </source>
</evidence>
<dbReference type="EMBL" id="UXAW01000051">
    <property type="protein sequence ID" value="VDC24695.1"/>
    <property type="molecule type" value="Genomic_DNA"/>
</dbReference>
<dbReference type="PANTHER" id="PTHR30572">
    <property type="entry name" value="MEMBRANE COMPONENT OF TRANSPORTER-RELATED"/>
    <property type="match status" value="1"/>
</dbReference>
<feature type="transmembrane region" description="Helical" evidence="7">
    <location>
        <begin position="351"/>
        <end position="376"/>
    </location>
</feature>
<dbReference type="Proteomes" id="UP000277498">
    <property type="component" value="Unassembled WGS sequence"/>
</dbReference>
<dbReference type="Pfam" id="PF02687">
    <property type="entry name" value="FtsX"/>
    <property type="match status" value="1"/>
</dbReference>
<dbReference type="OrthoDB" id="9780560at2"/>
<accession>A0A3P5WSV0</accession>
<dbReference type="InterPro" id="IPR050250">
    <property type="entry name" value="Macrolide_Exporter_MacB"/>
</dbReference>
<keyword evidence="3 7" id="KW-0812">Transmembrane</keyword>
<gene>
    <name evidence="9" type="ORF">XINFAN_01272</name>
</gene>
<evidence type="ECO:0000256" key="3">
    <source>
        <dbReference type="ARBA" id="ARBA00022692"/>
    </source>
</evidence>
<comment type="subcellular location">
    <subcellularLocation>
        <location evidence="1">Cell membrane</location>
        <topology evidence="1">Multi-pass membrane protein</topology>
    </subcellularLocation>
</comment>
<feature type="transmembrane region" description="Helical" evidence="7">
    <location>
        <begin position="260"/>
        <end position="281"/>
    </location>
</feature>
<dbReference type="AlphaFoldDB" id="A0A3P5WSV0"/>
<keyword evidence="2" id="KW-1003">Cell membrane</keyword>
<evidence type="ECO:0000313" key="10">
    <source>
        <dbReference type="Proteomes" id="UP000277498"/>
    </source>
</evidence>
<keyword evidence="5 7" id="KW-0472">Membrane</keyword>
<evidence type="ECO:0000256" key="5">
    <source>
        <dbReference type="ARBA" id="ARBA00023136"/>
    </source>
</evidence>
<evidence type="ECO:0000256" key="6">
    <source>
        <dbReference type="ARBA" id="ARBA00038076"/>
    </source>
</evidence>
<evidence type="ECO:0000313" key="9">
    <source>
        <dbReference type="EMBL" id="VDC24695.1"/>
    </source>
</evidence>
<sequence>MKQSRPGGRVMLRRLLILVLVAACFSVVLANRIVTSAATAGFETRIASGLSNEAVLSFPLIAAPDVSRGRADAAHIDLYMQRAIHAAFADAGLAFAPFSRQFVRLAEASDTGQVELLTTEPGFLAAWGVGLAPDVAPTADSCLVGRTLAASLGDPLPQWLHFGDRRCPLAGVFDATGRAPFWTLDRAVLRLAPPGRAMTGETFVWSGFLHSDGLSFGAERLREGLTPWIDPDMVEIWSSRDQAARAAEILTIYRFVSGTISGIALGISAFAIATTFTFSVSGQLRDIAIRRALGATQWRIMIGVQSEVAGLVGAGLGLGLVAGPYLGHLLLQHMAGAGVPGLSSEGSLAPQYIAGLGLLFLLTGLIAGLIPAITAARVDPAIILRGS</sequence>
<evidence type="ECO:0000259" key="8">
    <source>
        <dbReference type="Pfam" id="PF02687"/>
    </source>
</evidence>
<dbReference type="PANTHER" id="PTHR30572:SF4">
    <property type="entry name" value="ABC TRANSPORTER PERMEASE YTRF"/>
    <property type="match status" value="1"/>
</dbReference>
<proteinExistence type="inferred from homology"/>
<dbReference type="GO" id="GO:0022857">
    <property type="term" value="F:transmembrane transporter activity"/>
    <property type="evidence" value="ECO:0007669"/>
    <property type="project" value="TreeGrafter"/>
</dbReference>
<keyword evidence="4 7" id="KW-1133">Transmembrane helix</keyword>
<organism evidence="9 10">
    <name type="scientific">Pseudogemmobacter humi</name>
    <dbReference type="NCBI Taxonomy" id="2483812"/>
    <lineage>
        <taxon>Bacteria</taxon>
        <taxon>Pseudomonadati</taxon>
        <taxon>Pseudomonadota</taxon>
        <taxon>Alphaproteobacteria</taxon>
        <taxon>Rhodobacterales</taxon>
        <taxon>Paracoccaceae</taxon>
        <taxon>Pseudogemmobacter</taxon>
    </lineage>
</organism>
<dbReference type="InterPro" id="IPR003838">
    <property type="entry name" value="ABC3_permease_C"/>
</dbReference>
<comment type="similarity">
    <text evidence="6">Belongs to the ABC-4 integral membrane protein family.</text>
</comment>
<dbReference type="GO" id="GO:0005886">
    <property type="term" value="C:plasma membrane"/>
    <property type="evidence" value="ECO:0007669"/>
    <property type="project" value="UniProtKB-SubCell"/>
</dbReference>